<proteinExistence type="predicted"/>
<gene>
    <name evidence="2" type="primary">LOC142172430</name>
</gene>
<protein>
    <submittedName>
        <fullName evidence="2">Secreted RxLR effector protein 161-like</fullName>
    </submittedName>
</protein>
<keyword evidence="1" id="KW-1185">Reference proteome</keyword>
<reference evidence="1" key="1">
    <citation type="journal article" date="2014" name="Nat. Commun.">
        <title>The tobacco genome sequence and its comparison with those of tomato and potato.</title>
        <authorList>
            <person name="Sierro N."/>
            <person name="Battey J.N."/>
            <person name="Ouadi S."/>
            <person name="Bakaher N."/>
            <person name="Bovet L."/>
            <person name="Willig A."/>
            <person name="Goepfert S."/>
            <person name="Peitsch M.C."/>
            <person name="Ivanov N.V."/>
        </authorList>
    </citation>
    <scope>NUCLEOTIDE SEQUENCE [LARGE SCALE GENOMIC DNA]</scope>
</reference>
<name>A0AC58T4I7_TOBAC</name>
<dbReference type="Proteomes" id="UP000790787">
    <property type="component" value="Chromosome 18"/>
</dbReference>
<accession>A0AC58T4I7</accession>
<sequence length="217" mass="24904">MIRSLLYLIASRSDIVFSVGLCARFQANPKESHLKVVKRILRYLKGTPDLCLWYPRGYNFDLICYADVDYAGFHVDRKSTSGTTHFLGSCVVSWGTKKQNPVALSRAEAEYVAVTSCCAQLLWIKQQLRDYDNFVDCVLIFCDNTSAINVVKNICQHKKTKHIDTRHHFLKDNIEKGNISINFYKTEDQIADIFTKALSKDHFERNRLELGLINTSN</sequence>
<evidence type="ECO:0000313" key="1">
    <source>
        <dbReference type="Proteomes" id="UP000790787"/>
    </source>
</evidence>
<reference evidence="2" key="2">
    <citation type="submission" date="2025-08" db="UniProtKB">
        <authorList>
            <consortium name="RefSeq"/>
        </authorList>
    </citation>
    <scope>IDENTIFICATION</scope>
    <source>
        <tissue evidence="2">Leaf</tissue>
    </source>
</reference>
<organism evidence="1 2">
    <name type="scientific">Nicotiana tabacum</name>
    <name type="common">Common tobacco</name>
    <dbReference type="NCBI Taxonomy" id="4097"/>
    <lineage>
        <taxon>Eukaryota</taxon>
        <taxon>Viridiplantae</taxon>
        <taxon>Streptophyta</taxon>
        <taxon>Embryophyta</taxon>
        <taxon>Tracheophyta</taxon>
        <taxon>Spermatophyta</taxon>
        <taxon>Magnoliopsida</taxon>
        <taxon>eudicotyledons</taxon>
        <taxon>Gunneridae</taxon>
        <taxon>Pentapetalae</taxon>
        <taxon>asterids</taxon>
        <taxon>lamiids</taxon>
        <taxon>Solanales</taxon>
        <taxon>Solanaceae</taxon>
        <taxon>Nicotianoideae</taxon>
        <taxon>Nicotianeae</taxon>
        <taxon>Nicotiana</taxon>
    </lineage>
</organism>
<evidence type="ECO:0000313" key="2">
    <source>
        <dbReference type="RefSeq" id="XP_075092141.1"/>
    </source>
</evidence>
<dbReference type="RefSeq" id="XP_075092141.1">
    <property type="nucleotide sequence ID" value="XM_075236040.1"/>
</dbReference>